<evidence type="ECO:0000259" key="3">
    <source>
        <dbReference type="Pfam" id="PF00296"/>
    </source>
</evidence>
<dbReference type="Pfam" id="PF00296">
    <property type="entry name" value="Bac_luciferase"/>
    <property type="match status" value="1"/>
</dbReference>
<evidence type="ECO:0000256" key="2">
    <source>
        <dbReference type="ARBA" id="ARBA00023033"/>
    </source>
</evidence>
<dbReference type="EMBL" id="CP072788">
    <property type="protein sequence ID" value="QTR03025.1"/>
    <property type="molecule type" value="Genomic_DNA"/>
</dbReference>
<proteinExistence type="predicted"/>
<evidence type="ECO:0000313" key="7">
    <source>
        <dbReference type="Proteomes" id="UP001195724"/>
    </source>
</evidence>
<sequence>MDARFGLLLSARRDDGQSDADVLGRTVSLARQADALGLDDVWVTEHHFLDRVVSPSALALAAYLLGATRRVTVGTAVTLLPLHSPAHVAEQAALLDHVSGGRFALGVGRGQPLAEYEVIGRGADRWRAGMPGAVRELLAALRGEPVAEDLVITPGPRAAGGPDVLVAANSEDSVRLAAAHGLPMLLYFDKDTAAKREMIAEYRRAGGPADADHAFAAFVAVTGTEAEARALMRDRARTVVGADNRPRHLVPVSRTPPTGAALEAVLDTVTERLLGSHPVGALDTCVERLAGEIAASGCTRVLCQVESPGGTADAQRQLRLLAQAVVPGVRSALAAAQAPPKPVLR</sequence>
<dbReference type="EMBL" id="JAFBCL010000001">
    <property type="protein sequence ID" value="MBM7814743.1"/>
    <property type="molecule type" value="Genomic_DNA"/>
</dbReference>
<dbReference type="InterPro" id="IPR036661">
    <property type="entry name" value="Luciferase-like_sf"/>
</dbReference>
<keyword evidence="2" id="KW-0503">Monooxygenase</keyword>
<dbReference type="Proteomes" id="UP001195724">
    <property type="component" value="Unassembled WGS sequence"/>
</dbReference>
<protein>
    <submittedName>
        <fullName evidence="4">Alkanesulfonate monooxygenase SsuD/methylene tetrahydromethanopterin reductase-like flavin-dependent oxidoreductase (Luciferase family)</fullName>
    </submittedName>
    <submittedName>
        <fullName evidence="5">LLM class flavin-dependent oxidoreductase</fullName>
    </submittedName>
</protein>
<dbReference type="Proteomes" id="UP000671828">
    <property type="component" value="Chromosome"/>
</dbReference>
<evidence type="ECO:0000313" key="4">
    <source>
        <dbReference type="EMBL" id="MBM7814743.1"/>
    </source>
</evidence>
<dbReference type="PANTHER" id="PTHR30137">
    <property type="entry name" value="LUCIFERASE-LIKE MONOOXYGENASE"/>
    <property type="match status" value="1"/>
</dbReference>
<dbReference type="InterPro" id="IPR050766">
    <property type="entry name" value="Bact_Lucif_Oxidored"/>
</dbReference>
<dbReference type="RefSeq" id="WP_204845353.1">
    <property type="nucleotide sequence ID" value="NZ_JAFBCL010000001.1"/>
</dbReference>
<name>A0A8T8HWQ7_9PSEU</name>
<gene>
    <name evidence="5" type="ORF">J7S33_29240</name>
    <name evidence="4" type="ORF">JOE68_005608</name>
</gene>
<accession>A0A8T8HWQ7</accession>
<dbReference type="Gene3D" id="3.20.20.30">
    <property type="entry name" value="Luciferase-like domain"/>
    <property type="match status" value="1"/>
</dbReference>
<keyword evidence="1" id="KW-0560">Oxidoreductase</keyword>
<reference evidence="5" key="2">
    <citation type="submission" date="2021-04" db="EMBL/GenBank/DDBJ databases">
        <title>Saccharothrix algeriensis WGS.</title>
        <authorList>
            <person name="Stuskova K."/>
            <person name="Hakalova E."/>
            <person name="Tebbal A.B."/>
            <person name="Eichmeier A."/>
        </authorList>
    </citation>
    <scope>NUCLEOTIDE SEQUENCE</scope>
    <source>
        <strain evidence="5">NRRL B-24137</strain>
    </source>
</reference>
<dbReference type="SUPFAM" id="SSF51679">
    <property type="entry name" value="Bacterial luciferase-like"/>
    <property type="match status" value="1"/>
</dbReference>
<keyword evidence="7" id="KW-1185">Reference proteome</keyword>
<dbReference type="PANTHER" id="PTHR30137:SF8">
    <property type="entry name" value="BLR5498 PROTEIN"/>
    <property type="match status" value="1"/>
</dbReference>
<dbReference type="InterPro" id="IPR011251">
    <property type="entry name" value="Luciferase-like_dom"/>
</dbReference>
<evidence type="ECO:0000256" key="1">
    <source>
        <dbReference type="ARBA" id="ARBA00023002"/>
    </source>
</evidence>
<dbReference type="AlphaFoldDB" id="A0A8T8HWQ7"/>
<dbReference type="GO" id="GO:0005829">
    <property type="term" value="C:cytosol"/>
    <property type="evidence" value="ECO:0007669"/>
    <property type="project" value="TreeGrafter"/>
</dbReference>
<dbReference type="GO" id="GO:0004497">
    <property type="term" value="F:monooxygenase activity"/>
    <property type="evidence" value="ECO:0007669"/>
    <property type="project" value="UniProtKB-KW"/>
</dbReference>
<organism evidence="5 6">
    <name type="scientific">Saccharothrix algeriensis</name>
    <dbReference type="NCBI Taxonomy" id="173560"/>
    <lineage>
        <taxon>Bacteria</taxon>
        <taxon>Bacillati</taxon>
        <taxon>Actinomycetota</taxon>
        <taxon>Actinomycetes</taxon>
        <taxon>Pseudonocardiales</taxon>
        <taxon>Pseudonocardiaceae</taxon>
        <taxon>Saccharothrix</taxon>
    </lineage>
</organism>
<feature type="domain" description="Luciferase-like" evidence="3">
    <location>
        <begin position="4"/>
        <end position="297"/>
    </location>
</feature>
<evidence type="ECO:0000313" key="5">
    <source>
        <dbReference type="EMBL" id="QTR03025.1"/>
    </source>
</evidence>
<evidence type="ECO:0000313" key="6">
    <source>
        <dbReference type="Proteomes" id="UP000671828"/>
    </source>
</evidence>
<dbReference type="GO" id="GO:0016705">
    <property type="term" value="F:oxidoreductase activity, acting on paired donors, with incorporation or reduction of molecular oxygen"/>
    <property type="evidence" value="ECO:0007669"/>
    <property type="project" value="InterPro"/>
</dbReference>
<reference evidence="4 7" key="1">
    <citation type="submission" date="2021-01" db="EMBL/GenBank/DDBJ databases">
        <title>Sequencing the genomes of 1000 actinobacteria strains.</title>
        <authorList>
            <person name="Klenk H.-P."/>
        </authorList>
    </citation>
    <scope>NUCLEOTIDE SEQUENCE [LARGE SCALE GENOMIC DNA]</scope>
    <source>
        <strain evidence="4 7">DSM 44581</strain>
    </source>
</reference>